<reference evidence="1" key="1">
    <citation type="submission" date="2023-05" db="EMBL/GenBank/DDBJ databases">
        <authorList>
            <person name="Stuckert A."/>
        </authorList>
    </citation>
    <scope>NUCLEOTIDE SEQUENCE</scope>
</reference>
<protein>
    <submittedName>
        <fullName evidence="1">Uncharacterized protein</fullName>
    </submittedName>
</protein>
<dbReference type="EMBL" id="CATNWA010016987">
    <property type="protein sequence ID" value="CAI9596927.1"/>
    <property type="molecule type" value="Genomic_DNA"/>
</dbReference>
<accession>A0ABN9FJ45</accession>
<name>A0ABN9FJ45_9NEOB</name>
<comment type="caution">
    <text evidence="1">The sequence shown here is derived from an EMBL/GenBank/DDBJ whole genome shotgun (WGS) entry which is preliminary data.</text>
</comment>
<sequence>MTRAVPAVEPNDLMPGDPDATLSAAFGRLPMCLTQCPQSCQLTRSPRALPDDAVLLAVEPK</sequence>
<evidence type="ECO:0000313" key="2">
    <source>
        <dbReference type="Proteomes" id="UP001162483"/>
    </source>
</evidence>
<evidence type="ECO:0000313" key="1">
    <source>
        <dbReference type="EMBL" id="CAI9596927.1"/>
    </source>
</evidence>
<organism evidence="1 2">
    <name type="scientific">Staurois parvus</name>
    <dbReference type="NCBI Taxonomy" id="386267"/>
    <lineage>
        <taxon>Eukaryota</taxon>
        <taxon>Metazoa</taxon>
        <taxon>Chordata</taxon>
        <taxon>Craniata</taxon>
        <taxon>Vertebrata</taxon>
        <taxon>Euteleostomi</taxon>
        <taxon>Amphibia</taxon>
        <taxon>Batrachia</taxon>
        <taxon>Anura</taxon>
        <taxon>Neobatrachia</taxon>
        <taxon>Ranoidea</taxon>
        <taxon>Ranidae</taxon>
        <taxon>Staurois</taxon>
    </lineage>
</organism>
<dbReference type="Proteomes" id="UP001162483">
    <property type="component" value="Unassembled WGS sequence"/>
</dbReference>
<keyword evidence="2" id="KW-1185">Reference proteome</keyword>
<gene>
    <name evidence="1" type="ORF">SPARVUS_LOCUS12148843</name>
</gene>
<proteinExistence type="predicted"/>